<feature type="region of interest" description="Disordered" evidence="1">
    <location>
        <begin position="1"/>
        <end position="30"/>
    </location>
</feature>
<accession>A0ABS0HB84</accession>
<dbReference type="Proteomes" id="UP000638560">
    <property type="component" value="Unassembled WGS sequence"/>
</dbReference>
<sequence>MRTQPSSRPAGGSVRPPSDPNPLAGFSAPAPVAGFSAPAPVAVLPQGAAPVPASGRPPGRVKPVFVDRTGRRRRLAVLAGLGVGAGLLVSLGMLVLGLLAGGPVTVPGWPDARGEHAPEDPAVGRLGVDGSPSATPPDGSGRTGPPAEDPARPPGATSRPVPPPSPVPTATDRPGQGDLHRNPKATKPTTDPDKPGRPSRSSGDPG</sequence>
<protein>
    <recommendedName>
        <fullName evidence="5">Translation initiation factor IF-2</fullName>
    </recommendedName>
</protein>
<keyword evidence="4" id="KW-1185">Reference proteome</keyword>
<name>A0ABS0HB84_9ACTN</name>
<keyword evidence="2" id="KW-0472">Membrane</keyword>
<evidence type="ECO:0000313" key="3">
    <source>
        <dbReference type="EMBL" id="MBF9135414.1"/>
    </source>
</evidence>
<keyword evidence="2" id="KW-0812">Transmembrane</keyword>
<feature type="region of interest" description="Disordered" evidence="1">
    <location>
        <begin position="110"/>
        <end position="206"/>
    </location>
</feature>
<organism evidence="3 4">
    <name type="scientific">Plantactinospora alkalitolerans</name>
    <dbReference type="NCBI Taxonomy" id="2789879"/>
    <lineage>
        <taxon>Bacteria</taxon>
        <taxon>Bacillati</taxon>
        <taxon>Actinomycetota</taxon>
        <taxon>Actinomycetes</taxon>
        <taxon>Micromonosporales</taxon>
        <taxon>Micromonosporaceae</taxon>
        <taxon>Plantactinospora</taxon>
    </lineage>
</organism>
<evidence type="ECO:0000256" key="2">
    <source>
        <dbReference type="SAM" id="Phobius"/>
    </source>
</evidence>
<keyword evidence="2" id="KW-1133">Transmembrane helix</keyword>
<reference evidence="3 4" key="1">
    <citation type="submission" date="2020-11" db="EMBL/GenBank/DDBJ databases">
        <title>A novel isolate from a Black sea contaminated sediment with potential to produce alkanes: Plantactinospora alkalitolerans sp. nov.</title>
        <authorList>
            <person name="Carro L."/>
            <person name="Veyisoglu A."/>
            <person name="Guven K."/>
            <person name="Schumann P."/>
            <person name="Klenk H.-P."/>
            <person name="Sahin N."/>
        </authorList>
    </citation>
    <scope>NUCLEOTIDE SEQUENCE [LARGE SCALE GENOMIC DNA]</scope>
    <source>
        <strain evidence="3 4">S1510</strain>
    </source>
</reference>
<comment type="caution">
    <text evidence="3">The sequence shown here is derived from an EMBL/GenBank/DDBJ whole genome shotgun (WGS) entry which is preliminary data.</text>
</comment>
<evidence type="ECO:0000256" key="1">
    <source>
        <dbReference type="SAM" id="MobiDB-lite"/>
    </source>
</evidence>
<proteinExistence type="predicted"/>
<evidence type="ECO:0008006" key="5">
    <source>
        <dbReference type="Google" id="ProtNLM"/>
    </source>
</evidence>
<feature type="transmembrane region" description="Helical" evidence="2">
    <location>
        <begin position="75"/>
        <end position="100"/>
    </location>
</feature>
<dbReference type="EMBL" id="JADPUN010000428">
    <property type="protein sequence ID" value="MBF9135414.1"/>
    <property type="molecule type" value="Genomic_DNA"/>
</dbReference>
<evidence type="ECO:0000313" key="4">
    <source>
        <dbReference type="Proteomes" id="UP000638560"/>
    </source>
</evidence>
<dbReference type="RefSeq" id="WP_196206876.1">
    <property type="nucleotide sequence ID" value="NZ_JADPUN010000428.1"/>
</dbReference>
<gene>
    <name evidence="3" type="ORF">I0C86_41930</name>
</gene>